<dbReference type="Proteomes" id="UP001165960">
    <property type="component" value="Unassembled WGS sequence"/>
</dbReference>
<sequence length="153" mass="17369">MAREIARCQEEYTQYGCGPELDIPGLQAYCEKLDICRKEDIDSLPLAAISVKALASILNGFFNELSYKSMIFFVAFMFVWLCASAMLSWLLRPQPLEVAPPVVYQAPPIMTPTRRVRRYAYQSSPQPRARRQAQPSHVADSMFSDFCGSDFDI</sequence>
<accession>A0ACC2S7H9</accession>
<protein>
    <submittedName>
        <fullName evidence="1">Uncharacterized protein</fullName>
    </submittedName>
</protein>
<name>A0ACC2S7H9_9FUNG</name>
<evidence type="ECO:0000313" key="2">
    <source>
        <dbReference type="Proteomes" id="UP001165960"/>
    </source>
</evidence>
<reference evidence="1" key="1">
    <citation type="submission" date="2022-04" db="EMBL/GenBank/DDBJ databases">
        <title>Genome of the entomopathogenic fungus Entomophthora muscae.</title>
        <authorList>
            <person name="Elya C."/>
            <person name="Lovett B.R."/>
            <person name="Lee E."/>
            <person name="Macias A.M."/>
            <person name="Hajek A.E."/>
            <person name="De Bivort B.L."/>
            <person name="Kasson M.T."/>
            <person name="De Fine Licht H.H."/>
            <person name="Stajich J.E."/>
        </authorList>
    </citation>
    <scope>NUCLEOTIDE SEQUENCE</scope>
    <source>
        <strain evidence="1">Berkeley</strain>
    </source>
</reference>
<gene>
    <name evidence="1" type="ORF">DSO57_1013779</name>
</gene>
<keyword evidence="2" id="KW-1185">Reference proteome</keyword>
<comment type="caution">
    <text evidence="1">The sequence shown here is derived from an EMBL/GenBank/DDBJ whole genome shotgun (WGS) entry which is preliminary data.</text>
</comment>
<dbReference type="EMBL" id="QTSX02005731">
    <property type="protein sequence ID" value="KAJ9058294.1"/>
    <property type="molecule type" value="Genomic_DNA"/>
</dbReference>
<evidence type="ECO:0000313" key="1">
    <source>
        <dbReference type="EMBL" id="KAJ9058294.1"/>
    </source>
</evidence>
<organism evidence="1 2">
    <name type="scientific">Entomophthora muscae</name>
    <dbReference type="NCBI Taxonomy" id="34485"/>
    <lineage>
        <taxon>Eukaryota</taxon>
        <taxon>Fungi</taxon>
        <taxon>Fungi incertae sedis</taxon>
        <taxon>Zoopagomycota</taxon>
        <taxon>Entomophthoromycotina</taxon>
        <taxon>Entomophthoromycetes</taxon>
        <taxon>Entomophthorales</taxon>
        <taxon>Entomophthoraceae</taxon>
        <taxon>Entomophthora</taxon>
    </lineage>
</organism>
<proteinExistence type="predicted"/>